<dbReference type="SMART" id="SM00911">
    <property type="entry name" value="HWE_HK"/>
    <property type="match status" value="1"/>
</dbReference>
<dbReference type="SMART" id="SM00091">
    <property type="entry name" value="PAS"/>
    <property type="match status" value="2"/>
</dbReference>
<evidence type="ECO:0000313" key="11">
    <source>
        <dbReference type="Proteomes" id="UP001589789"/>
    </source>
</evidence>
<dbReference type="RefSeq" id="WP_377051072.1">
    <property type="nucleotide sequence ID" value="NZ_JBHLVZ010000033.1"/>
</dbReference>
<dbReference type="InterPro" id="IPR013655">
    <property type="entry name" value="PAS_fold_3"/>
</dbReference>
<evidence type="ECO:0000259" key="9">
    <source>
        <dbReference type="PROSITE" id="PS50112"/>
    </source>
</evidence>
<evidence type="ECO:0000256" key="2">
    <source>
        <dbReference type="ARBA" id="ARBA00012438"/>
    </source>
</evidence>
<dbReference type="InterPro" id="IPR011102">
    <property type="entry name" value="Sig_transdc_His_kinase_HWE"/>
</dbReference>
<comment type="catalytic activity">
    <reaction evidence="1">
        <text>ATP + protein L-histidine = ADP + protein N-phospho-L-histidine.</text>
        <dbReference type="EC" id="2.7.13.3"/>
    </reaction>
</comment>
<dbReference type="Pfam" id="PF13426">
    <property type="entry name" value="PAS_9"/>
    <property type="match status" value="1"/>
</dbReference>
<dbReference type="NCBIfam" id="TIGR00229">
    <property type="entry name" value="sensory_box"/>
    <property type="match status" value="2"/>
</dbReference>
<feature type="domain" description="PAS" evidence="9">
    <location>
        <begin position="123"/>
        <end position="193"/>
    </location>
</feature>
<evidence type="ECO:0000256" key="3">
    <source>
        <dbReference type="ARBA" id="ARBA00022553"/>
    </source>
</evidence>
<dbReference type="CDD" id="cd00130">
    <property type="entry name" value="PAS"/>
    <property type="match status" value="2"/>
</dbReference>
<keyword evidence="3" id="KW-0597">Phosphoprotein</keyword>
<dbReference type="Pfam" id="PF08447">
    <property type="entry name" value="PAS_3"/>
    <property type="match status" value="1"/>
</dbReference>
<keyword evidence="11" id="KW-1185">Reference proteome</keyword>
<keyword evidence="6 10" id="KW-0418">Kinase</keyword>
<evidence type="ECO:0000256" key="8">
    <source>
        <dbReference type="SAM" id="MobiDB-lite"/>
    </source>
</evidence>
<evidence type="ECO:0000313" key="10">
    <source>
        <dbReference type="EMBL" id="MFC0386525.1"/>
    </source>
</evidence>
<dbReference type="SUPFAM" id="SSF55785">
    <property type="entry name" value="PYP-like sensor domain (PAS domain)"/>
    <property type="match status" value="2"/>
</dbReference>
<dbReference type="InterPro" id="IPR035965">
    <property type="entry name" value="PAS-like_dom_sf"/>
</dbReference>
<dbReference type="EMBL" id="JBHLVZ010000033">
    <property type="protein sequence ID" value="MFC0386525.1"/>
    <property type="molecule type" value="Genomic_DNA"/>
</dbReference>
<proteinExistence type="predicted"/>
<dbReference type="PANTHER" id="PTHR41523:SF8">
    <property type="entry name" value="ETHYLENE RESPONSE SENSOR PROTEIN"/>
    <property type="match status" value="1"/>
</dbReference>
<keyword evidence="7" id="KW-0067">ATP-binding</keyword>
<dbReference type="InterPro" id="IPR036890">
    <property type="entry name" value="HATPase_C_sf"/>
</dbReference>
<feature type="compositionally biased region" description="Basic and acidic residues" evidence="8">
    <location>
        <begin position="60"/>
        <end position="75"/>
    </location>
</feature>
<dbReference type="PANTHER" id="PTHR41523">
    <property type="entry name" value="TWO-COMPONENT SYSTEM SENSOR PROTEIN"/>
    <property type="match status" value="1"/>
</dbReference>
<keyword evidence="4 10" id="KW-0808">Transferase</keyword>
<feature type="domain" description="PAS" evidence="9">
    <location>
        <begin position="1"/>
        <end position="53"/>
    </location>
</feature>
<dbReference type="Gene3D" id="3.30.565.10">
    <property type="entry name" value="Histidine kinase-like ATPase, C-terminal domain"/>
    <property type="match status" value="1"/>
</dbReference>
<evidence type="ECO:0000256" key="5">
    <source>
        <dbReference type="ARBA" id="ARBA00022741"/>
    </source>
</evidence>
<gene>
    <name evidence="10" type="ORF">ACFFIC_13365</name>
</gene>
<organism evidence="10 11">
    <name type="scientific">Muricoccus vinaceus</name>
    <dbReference type="NCBI Taxonomy" id="424704"/>
    <lineage>
        <taxon>Bacteria</taxon>
        <taxon>Pseudomonadati</taxon>
        <taxon>Pseudomonadota</taxon>
        <taxon>Alphaproteobacteria</taxon>
        <taxon>Acetobacterales</taxon>
        <taxon>Roseomonadaceae</taxon>
        <taxon>Muricoccus</taxon>
    </lineage>
</organism>
<dbReference type="InterPro" id="IPR000014">
    <property type="entry name" value="PAS"/>
</dbReference>
<accession>A0ABV6ISC9</accession>
<sequence>MFEHLVESSTDFAIYTTAHDGTATSWNIGAERLFGYLATDIIGSSADVIFTEEDQAAGEPRTEREGAARHGRAANERWHRRRDGSRFWASGSLVPLRNPEDGFVKIVRDRTEVYRANAALRANEERFRLLATSIPQLVFRTRPDGHRTWGSPQWIDFTGLTLEESVGLGWLDAIHPEDRLATQEAWEEARERGEYYVEHRIRRGAEGEYRWHQTRARPVDPGRDGAGDWVGTMTDIHDLRGLQDRQGVLLAELQHRTRNLLAVVQSIASQTIRKSPSLTAFRNEFEGRLQVLSRVQGILARSDHKDIDLRTLLDAELTAHGDGALGTGRITVEGPPVVLPANSAQAIALAVHELATNAVKHGALAQDSGRLAVRWDFAADETRPGVLLEWNESGVAMPEDASPRRRGYGTELIERALPYQLRAKTRLEFRPDGVRCTILVPVRAREAESP</sequence>
<evidence type="ECO:0000256" key="4">
    <source>
        <dbReference type="ARBA" id="ARBA00022679"/>
    </source>
</evidence>
<dbReference type="Proteomes" id="UP001589789">
    <property type="component" value="Unassembled WGS sequence"/>
</dbReference>
<protein>
    <recommendedName>
        <fullName evidence="2">histidine kinase</fullName>
        <ecNumber evidence="2">2.7.13.3</ecNumber>
    </recommendedName>
</protein>
<dbReference type="Pfam" id="PF07536">
    <property type="entry name" value="HWE_HK"/>
    <property type="match status" value="1"/>
</dbReference>
<name>A0ABV6ISC9_9PROT</name>
<dbReference type="EC" id="2.7.13.3" evidence="2"/>
<dbReference type="GO" id="GO:0004673">
    <property type="term" value="F:protein histidine kinase activity"/>
    <property type="evidence" value="ECO:0007669"/>
    <property type="project" value="UniProtKB-EC"/>
</dbReference>
<reference evidence="10 11" key="1">
    <citation type="submission" date="2024-09" db="EMBL/GenBank/DDBJ databases">
        <authorList>
            <person name="Sun Q."/>
            <person name="Mori K."/>
        </authorList>
    </citation>
    <scope>NUCLEOTIDE SEQUENCE [LARGE SCALE GENOMIC DNA]</scope>
    <source>
        <strain evidence="10 11">CCM 7468</strain>
    </source>
</reference>
<dbReference type="PROSITE" id="PS50112">
    <property type="entry name" value="PAS"/>
    <property type="match status" value="2"/>
</dbReference>
<feature type="region of interest" description="Disordered" evidence="8">
    <location>
        <begin position="53"/>
        <end position="75"/>
    </location>
</feature>
<evidence type="ECO:0000256" key="1">
    <source>
        <dbReference type="ARBA" id="ARBA00000085"/>
    </source>
</evidence>
<dbReference type="Gene3D" id="3.30.450.20">
    <property type="entry name" value="PAS domain"/>
    <property type="match status" value="2"/>
</dbReference>
<evidence type="ECO:0000256" key="7">
    <source>
        <dbReference type="ARBA" id="ARBA00022840"/>
    </source>
</evidence>
<keyword evidence="5" id="KW-0547">Nucleotide-binding</keyword>
<evidence type="ECO:0000256" key="6">
    <source>
        <dbReference type="ARBA" id="ARBA00022777"/>
    </source>
</evidence>
<comment type="caution">
    <text evidence="10">The sequence shown here is derived from an EMBL/GenBank/DDBJ whole genome shotgun (WGS) entry which is preliminary data.</text>
</comment>